<reference evidence="2 3" key="1">
    <citation type="submission" date="2011-02" db="EMBL/GenBank/DDBJ databases">
        <title>The Genome Sequence of Sphaeroforma arctica JP610.</title>
        <authorList>
            <consortium name="The Broad Institute Genome Sequencing Platform"/>
            <person name="Russ C."/>
            <person name="Cuomo C."/>
            <person name="Young S.K."/>
            <person name="Zeng Q."/>
            <person name="Gargeya S."/>
            <person name="Alvarado L."/>
            <person name="Berlin A."/>
            <person name="Chapman S.B."/>
            <person name="Chen Z."/>
            <person name="Freedman E."/>
            <person name="Gellesch M."/>
            <person name="Goldberg J."/>
            <person name="Griggs A."/>
            <person name="Gujja S."/>
            <person name="Heilman E."/>
            <person name="Heiman D."/>
            <person name="Howarth C."/>
            <person name="Mehta T."/>
            <person name="Neiman D."/>
            <person name="Pearson M."/>
            <person name="Roberts A."/>
            <person name="Saif S."/>
            <person name="Shea T."/>
            <person name="Shenoy N."/>
            <person name="Sisk P."/>
            <person name="Stolte C."/>
            <person name="Sykes S."/>
            <person name="White J."/>
            <person name="Yandava C."/>
            <person name="Burger G."/>
            <person name="Gray M.W."/>
            <person name="Holland P.W.H."/>
            <person name="King N."/>
            <person name="Lang F.B.F."/>
            <person name="Roger A.J."/>
            <person name="Ruiz-Trillo I."/>
            <person name="Haas B."/>
            <person name="Nusbaum C."/>
            <person name="Birren B."/>
        </authorList>
    </citation>
    <scope>NUCLEOTIDE SEQUENCE [LARGE SCALE GENOMIC DNA]</scope>
    <source>
        <strain evidence="2 3">JP610</strain>
    </source>
</reference>
<dbReference type="Gene3D" id="1.10.555.10">
    <property type="entry name" value="Rho GTPase activation protein"/>
    <property type="match status" value="1"/>
</dbReference>
<keyword evidence="3" id="KW-1185">Reference proteome</keyword>
<dbReference type="InterPro" id="IPR008936">
    <property type="entry name" value="Rho_GTPase_activation_prot"/>
</dbReference>
<dbReference type="Proteomes" id="UP000054560">
    <property type="component" value="Unassembled WGS sequence"/>
</dbReference>
<evidence type="ECO:0000313" key="2">
    <source>
        <dbReference type="EMBL" id="KNC72076.1"/>
    </source>
</evidence>
<dbReference type="InterPro" id="IPR000198">
    <property type="entry name" value="RhoGAP_dom"/>
</dbReference>
<organism evidence="2 3">
    <name type="scientific">Sphaeroforma arctica JP610</name>
    <dbReference type="NCBI Taxonomy" id="667725"/>
    <lineage>
        <taxon>Eukaryota</taxon>
        <taxon>Ichthyosporea</taxon>
        <taxon>Ichthyophonida</taxon>
        <taxon>Sphaeroforma</taxon>
    </lineage>
</organism>
<dbReference type="OrthoDB" id="79452at2759"/>
<evidence type="ECO:0000259" key="1">
    <source>
        <dbReference type="PROSITE" id="PS50238"/>
    </source>
</evidence>
<dbReference type="AlphaFoldDB" id="A0A0L0F692"/>
<feature type="non-terminal residue" evidence="2">
    <location>
        <position position="105"/>
    </location>
</feature>
<feature type="domain" description="Rho-GAP" evidence="1">
    <location>
        <begin position="1"/>
        <end position="58"/>
    </location>
</feature>
<dbReference type="GO" id="GO:0007165">
    <property type="term" value="P:signal transduction"/>
    <property type="evidence" value="ECO:0007669"/>
    <property type="project" value="InterPro"/>
</dbReference>
<name>A0A0L0F692_9EUKA</name>
<sequence>MVIVGHQDNTQMNSSNIAIVWGPNLLRPLNSRPVDAFIHMKAQVSLCQMLIECYDQIFTTDPIDLVVPQEARTHVEKGVGKTIAEDFDETEDVGFIMDGDDELSE</sequence>
<evidence type="ECO:0000313" key="3">
    <source>
        <dbReference type="Proteomes" id="UP000054560"/>
    </source>
</evidence>
<dbReference type="PROSITE" id="PS50238">
    <property type="entry name" value="RHOGAP"/>
    <property type="match status" value="1"/>
</dbReference>
<accession>A0A0L0F692</accession>
<dbReference type="SUPFAM" id="SSF48350">
    <property type="entry name" value="GTPase activation domain, GAP"/>
    <property type="match status" value="1"/>
</dbReference>
<dbReference type="GeneID" id="25915879"/>
<proteinExistence type="predicted"/>
<dbReference type="EMBL" id="KQ247619">
    <property type="protein sequence ID" value="KNC72076.1"/>
    <property type="molecule type" value="Genomic_DNA"/>
</dbReference>
<gene>
    <name evidence="2" type="ORF">SARC_15375</name>
</gene>
<protein>
    <recommendedName>
        <fullName evidence="1">Rho-GAP domain-containing protein</fullName>
    </recommendedName>
</protein>
<dbReference type="RefSeq" id="XP_014145978.1">
    <property type="nucleotide sequence ID" value="XM_014290503.1"/>
</dbReference>